<keyword evidence="2" id="KW-1185">Reference proteome</keyword>
<proteinExistence type="predicted"/>
<evidence type="ECO:0000313" key="1">
    <source>
        <dbReference type="EMBL" id="KAK7344948.1"/>
    </source>
</evidence>
<gene>
    <name evidence="1" type="ORF">VNO77_15236</name>
</gene>
<reference evidence="1 2" key="1">
    <citation type="submission" date="2024-01" db="EMBL/GenBank/DDBJ databases">
        <title>The genomes of 5 underutilized Papilionoideae crops provide insights into root nodulation and disease resistanc.</title>
        <authorList>
            <person name="Jiang F."/>
        </authorList>
    </citation>
    <scope>NUCLEOTIDE SEQUENCE [LARGE SCALE GENOMIC DNA]</scope>
    <source>
        <strain evidence="1">LVBAO_FW01</strain>
        <tissue evidence="1">Leaves</tissue>
    </source>
</reference>
<organism evidence="1 2">
    <name type="scientific">Canavalia gladiata</name>
    <name type="common">Sword bean</name>
    <name type="synonym">Dolichos gladiatus</name>
    <dbReference type="NCBI Taxonomy" id="3824"/>
    <lineage>
        <taxon>Eukaryota</taxon>
        <taxon>Viridiplantae</taxon>
        <taxon>Streptophyta</taxon>
        <taxon>Embryophyta</taxon>
        <taxon>Tracheophyta</taxon>
        <taxon>Spermatophyta</taxon>
        <taxon>Magnoliopsida</taxon>
        <taxon>eudicotyledons</taxon>
        <taxon>Gunneridae</taxon>
        <taxon>Pentapetalae</taxon>
        <taxon>rosids</taxon>
        <taxon>fabids</taxon>
        <taxon>Fabales</taxon>
        <taxon>Fabaceae</taxon>
        <taxon>Papilionoideae</taxon>
        <taxon>50 kb inversion clade</taxon>
        <taxon>NPAAA clade</taxon>
        <taxon>indigoferoid/millettioid clade</taxon>
        <taxon>Phaseoleae</taxon>
        <taxon>Canavalia</taxon>
    </lineage>
</organism>
<dbReference type="Proteomes" id="UP001367508">
    <property type="component" value="Unassembled WGS sequence"/>
</dbReference>
<dbReference type="AlphaFoldDB" id="A0AAN9M443"/>
<comment type="caution">
    <text evidence="1">The sequence shown here is derived from an EMBL/GenBank/DDBJ whole genome shotgun (WGS) entry which is preliminary data.</text>
</comment>
<protein>
    <submittedName>
        <fullName evidence="1">Uncharacterized protein</fullName>
    </submittedName>
</protein>
<evidence type="ECO:0000313" key="2">
    <source>
        <dbReference type="Proteomes" id="UP001367508"/>
    </source>
</evidence>
<sequence length="124" mass="13843">MHVKVLFNDGFGSSYFVNFGASGDATSSASTTFVAPFGSCFHLAASSFVSLCAFQSSILLYRSIALLYCKYHEESHVSSDRNEGFAFKTKQALDLVILERCEKLRNTMLSNPGNVYNYRWKLLV</sequence>
<accession>A0AAN9M443</accession>
<dbReference type="EMBL" id="JAYMYQ010000003">
    <property type="protein sequence ID" value="KAK7344948.1"/>
    <property type="molecule type" value="Genomic_DNA"/>
</dbReference>
<name>A0AAN9M443_CANGL</name>